<name>A0ABS7BSR8_9SPHN</name>
<organism evidence="1 2">
    <name type="scientific">Sphingomonas citri</name>
    <dbReference type="NCBI Taxonomy" id="2862499"/>
    <lineage>
        <taxon>Bacteria</taxon>
        <taxon>Pseudomonadati</taxon>
        <taxon>Pseudomonadota</taxon>
        <taxon>Alphaproteobacteria</taxon>
        <taxon>Sphingomonadales</taxon>
        <taxon>Sphingomonadaceae</taxon>
        <taxon>Sphingomonas</taxon>
    </lineage>
</organism>
<dbReference type="RefSeq" id="WP_219750046.1">
    <property type="nucleotide sequence ID" value="NZ_JAHXZN010000008.1"/>
</dbReference>
<comment type="caution">
    <text evidence="1">The sequence shown here is derived from an EMBL/GenBank/DDBJ whole genome shotgun (WGS) entry which is preliminary data.</text>
</comment>
<keyword evidence="2" id="KW-1185">Reference proteome</keyword>
<gene>
    <name evidence="1" type="ORF">KZ820_17435</name>
</gene>
<protein>
    <recommendedName>
        <fullName evidence="3">ABC transporter permease</fullName>
    </recommendedName>
</protein>
<proteinExistence type="predicted"/>
<dbReference type="Proteomes" id="UP000759103">
    <property type="component" value="Unassembled WGS sequence"/>
</dbReference>
<reference evidence="1 2" key="1">
    <citation type="submission" date="2021-07" db="EMBL/GenBank/DDBJ databases">
        <title>Sphingomonas sp.</title>
        <authorList>
            <person name="Feng G."/>
            <person name="Li J."/>
            <person name="Pan M."/>
        </authorList>
    </citation>
    <scope>NUCLEOTIDE SEQUENCE [LARGE SCALE GENOMIC DNA]</scope>
    <source>
        <strain evidence="1 2">RRHST34</strain>
    </source>
</reference>
<evidence type="ECO:0008006" key="3">
    <source>
        <dbReference type="Google" id="ProtNLM"/>
    </source>
</evidence>
<evidence type="ECO:0000313" key="2">
    <source>
        <dbReference type="Proteomes" id="UP000759103"/>
    </source>
</evidence>
<evidence type="ECO:0000313" key="1">
    <source>
        <dbReference type="EMBL" id="MBW6532527.1"/>
    </source>
</evidence>
<sequence length="71" mass="7299">MTIPTLSVPSSAKAGVRSAIILGPIPVTLARVIAPMIALLLAQTAIGVVENNYTSRPRTNALLGVSVVFSV</sequence>
<accession>A0ABS7BSR8</accession>
<dbReference type="EMBL" id="JAHXZN010000008">
    <property type="protein sequence ID" value="MBW6532527.1"/>
    <property type="molecule type" value="Genomic_DNA"/>
</dbReference>